<dbReference type="OrthoDB" id="3872677at2"/>
<keyword evidence="3" id="KW-1185">Reference proteome</keyword>
<name>A0A5M8QFP4_9MICO</name>
<evidence type="ECO:0000313" key="3">
    <source>
        <dbReference type="Proteomes" id="UP000323221"/>
    </source>
</evidence>
<organism evidence="2 3">
    <name type="scientific">Agrococcus sediminis</name>
    <dbReference type="NCBI Taxonomy" id="2599924"/>
    <lineage>
        <taxon>Bacteria</taxon>
        <taxon>Bacillati</taxon>
        <taxon>Actinomycetota</taxon>
        <taxon>Actinomycetes</taxon>
        <taxon>Micrococcales</taxon>
        <taxon>Microbacteriaceae</taxon>
        <taxon>Agrococcus</taxon>
    </lineage>
</organism>
<protein>
    <recommendedName>
        <fullName evidence="4">DUF4175 domain-containing protein</fullName>
    </recommendedName>
</protein>
<proteinExistence type="predicted"/>
<evidence type="ECO:0000313" key="2">
    <source>
        <dbReference type="EMBL" id="KAA6433931.1"/>
    </source>
</evidence>
<evidence type="ECO:0000256" key="1">
    <source>
        <dbReference type="SAM" id="Phobius"/>
    </source>
</evidence>
<feature type="transmembrane region" description="Helical" evidence="1">
    <location>
        <begin position="20"/>
        <end position="39"/>
    </location>
</feature>
<accession>A0A5M8QFP4</accession>
<dbReference type="EMBL" id="VOIR01000013">
    <property type="protein sequence ID" value="KAA6433931.1"/>
    <property type="molecule type" value="Genomic_DNA"/>
</dbReference>
<feature type="transmembrane region" description="Helical" evidence="1">
    <location>
        <begin position="44"/>
        <end position="62"/>
    </location>
</feature>
<comment type="caution">
    <text evidence="2">The sequence shown here is derived from an EMBL/GenBank/DDBJ whole genome shotgun (WGS) entry which is preliminary data.</text>
</comment>
<evidence type="ECO:0008006" key="4">
    <source>
        <dbReference type="Google" id="ProtNLM"/>
    </source>
</evidence>
<keyword evidence="1" id="KW-0472">Membrane</keyword>
<dbReference type="RefSeq" id="WP_128189717.1">
    <property type="nucleotide sequence ID" value="NZ_JBFBFL010000002.1"/>
</dbReference>
<keyword evidence="1" id="KW-1133">Transmembrane helix</keyword>
<dbReference type="AlphaFoldDB" id="A0A5M8QFP4"/>
<dbReference type="Pfam" id="PF20447">
    <property type="entry name" value="DUF6704"/>
    <property type="match status" value="1"/>
</dbReference>
<keyword evidence="1" id="KW-0812">Transmembrane</keyword>
<gene>
    <name evidence="2" type="ORF">FQ330_06565</name>
</gene>
<dbReference type="InterPro" id="IPR046550">
    <property type="entry name" value="DUF6704"/>
</dbReference>
<dbReference type="NCBIfam" id="NF041681">
    <property type="entry name" value="HGxxPAAW"/>
    <property type="match status" value="1"/>
</dbReference>
<reference evidence="2 3" key="1">
    <citation type="submission" date="2019-08" db="EMBL/GenBank/DDBJ databases">
        <title>Agrococcus lahaulensis sp. nov., isolated from a cold desert of the Indian Himalayas.</title>
        <authorList>
            <person name="Qu J.H."/>
        </authorList>
    </citation>
    <scope>NUCLEOTIDE SEQUENCE [LARGE SCALE GENOMIC DNA]</scope>
    <source>
        <strain evidence="2 3">NS18</strain>
    </source>
</reference>
<sequence length="72" mass="7691">MADYDPAFVDPGHGNSRAAWISVIVMLVAITLGTLFFFLDMPMLVWASAGLLVIGAVLWPILTRAGHGPTAH</sequence>
<dbReference type="Proteomes" id="UP000323221">
    <property type="component" value="Unassembled WGS sequence"/>
</dbReference>